<accession>A0ABP9FJ86</accession>
<sequence length="94" mass="10088">MQPTQLNPLLPTISGGGSQHKPKSVAAEASAAVIAPTSQLVTPGDALQWQTWQTARDAVVRDRPEHAGLDLYQAVADEGLRQKLQQMVGVDLYV</sequence>
<evidence type="ECO:0000313" key="2">
    <source>
        <dbReference type="EMBL" id="GAA4899082.1"/>
    </source>
</evidence>
<dbReference type="RefSeq" id="WP_345336839.1">
    <property type="nucleotide sequence ID" value="NZ_BAABJZ010000101.1"/>
</dbReference>
<gene>
    <name evidence="2" type="ORF">GCM10023333_35770</name>
</gene>
<dbReference type="EMBL" id="BAABJZ010000101">
    <property type="protein sequence ID" value="GAA4899082.1"/>
    <property type="molecule type" value="Genomic_DNA"/>
</dbReference>
<comment type="caution">
    <text evidence="2">The sequence shown here is derived from an EMBL/GenBank/DDBJ whole genome shotgun (WGS) entry which is preliminary data.</text>
</comment>
<name>A0ABP9FJ86_9GAMM</name>
<reference evidence="3" key="1">
    <citation type="journal article" date="2019" name="Int. J. Syst. Evol. Microbiol.">
        <title>The Global Catalogue of Microorganisms (GCM) 10K type strain sequencing project: providing services to taxonomists for standard genome sequencing and annotation.</title>
        <authorList>
            <consortium name="The Broad Institute Genomics Platform"/>
            <consortium name="The Broad Institute Genome Sequencing Center for Infectious Disease"/>
            <person name="Wu L."/>
            <person name="Ma J."/>
        </authorList>
    </citation>
    <scope>NUCLEOTIDE SEQUENCE [LARGE SCALE GENOMIC DNA]</scope>
    <source>
        <strain evidence="3">JCM 18401</strain>
    </source>
</reference>
<keyword evidence="3" id="KW-1185">Reference proteome</keyword>
<dbReference type="Proteomes" id="UP001499988">
    <property type="component" value="Unassembled WGS sequence"/>
</dbReference>
<organism evidence="2 3">
    <name type="scientific">Ferrimonas pelagia</name>
    <dbReference type="NCBI Taxonomy" id="1177826"/>
    <lineage>
        <taxon>Bacteria</taxon>
        <taxon>Pseudomonadati</taxon>
        <taxon>Pseudomonadota</taxon>
        <taxon>Gammaproteobacteria</taxon>
        <taxon>Alteromonadales</taxon>
        <taxon>Ferrimonadaceae</taxon>
        <taxon>Ferrimonas</taxon>
    </lineage>
</organism>
<protein>
    <submittedName>
        <fullName evidence="2">Uncharacterized protein</fullName>
    </submittedName>
</protein>
<feature type="region of interest" description="Disordered" evidence="1">
    <location>
        <begin position="1"/>
        <end position="25"/>
    </location>
</feature>
<proteinExistence type="predicted"/>
<evidence type="ECO:0000313" key="3">
    <source>
        <dbReference type="Proteomes" id="UP001499988"/>
    </source>
</evidence>
<evidence type="ECO:0000256" key="1">
    <source>
        <dbReference type="SAM" id="MobiDB-lite"/>
    </source>
</evidence>